<keyword evidence="7" id="KW-0829">Tyrosine-protein kinase</keyword>
<dbReference type="GO" id="GO:0005524">
    <property type="term" value="F:ATP binding"/>
    <property type="evidence" value="ECO:0007669"/>
    <property type="project" value="UniProtKB-KW"/>
</dbReference>
<dbReference type="Gene3D" id="3.40.50.300">
    <property type="entry name" value="P-loop containing nucleotide triphosphate hydrolases"/>
    <property type="match status" value="1"/>
</dbReference>
<accession>A0A974XG83</accession>
<dbReference type="PANTHER" id="PTHR32309:SF13">
    <property type="entry name" value="FERRIC ENTEROBACTIN TRANSPORT PROTEIN FEPE"/>
    <property type="match status" value="1"/>
</dbReference>
<feature type="domain" description="AAA" evidence="9">
    <location>
        <begin position="10"/>
        <end position="159"/>
    </location>
</feature>
<dbReference type="GO" id="GO:0004715">
    <property type="term" value="F:non-membrane spanning protein tyrosine kinase activity"/>
    <property type="evidence" value="ECO:0007669"/>
    <property type="project" value="UniProtKB-EC"/>
</dbReference>
<dbReference type="InterPro" id="IPR005702">
    <property type="entry name" value="Wzc-like_C"/>
</dbReference>
<comment type="similarity">
    <text evidence="1">Belongs to the CpsD/CapB family.</text>
</comment>
<dbReference type="Pfam" id="PF13614">
    <property type="entry name" value="AAA_31"/>
    <property type="match status" value="1"/>
</dbReference>
<dbReference type="PANTHER" id="PTHR32309">
    <property type="entry name" value="TYROSINE-PROTEIN KINASE"/>
    <property type="match status" value="1"/>
</dbReference>
<dbReference type="InterPro" id="IPR025669">
    <property type="entry name" value="AAA_dom"/>
</dbReference>
<dbReference type="InterPro" id="IPR027417">
    <property type="entry name" value="P-loop_NTPase"/>
</dbReference>
<dbReference type="NCBIfam" id="TIGR01007">
    <property type="entry name" value="eps_fam"/>
    <property type="match status" value="1"/>
</dbReference>
<evidence type="ECO:0000256" key="8">
    <source>
        <dbReference type="ARBA" id="ARBA00051245"/>
    </source>
</evidence>
<keyword evidence="3" id="KW-0808">Transferase</keyword>
<reference evidence="10" key="1">
    <citation type="submission" date="2021-03" db="EMBL/GenBank/DDBJ databases">
        <title>Alkalibacter marinus sp. nov., isolated from tidal flat sediment.</title>
        <authorList>
            <person name="Namirimu T."/>
            <person name="Yang J.-A."/>
            <person name="Yang S.-H."/>
            <person name="Kim Y.-J."/>
            <person name="Kwon K.K."/>
        </authorList>
    </citation>
    <scope>NUCLEOTIDE SEQUENCE</scope>
    <source>
        <strain evidence="10">ES005</strain>
    </source>
</reference>
<evidence type="ECO:0000256" key="5">
    <source>
        <dbReference type="ARBA" id="ARBA00022777"/>
    </source>
</evidence>
<evidence type="ECO:0000256" key="4">
    <source>
        <dbReference type="ARBA" id="ARBA00022741"/>
    </source>
</evidence>
<evidence type="ECO:0000313" key="10">
    <source>
        <dbReference type="EMBL" id="QSX09287.1"/>
    </source>
</evidence>
<evidence type="ECO:0000256" key="7">
    <source>
        <dbReference type="ARBA" id="ARBA00023137"/>
    </source>
</evidence>
<dbReference type="RefSeq" id="WP_207300624.1">
    <property type="nucleotide sequence ID" value="NZ_CP071444.1"/>
</dbReference>
<proteinExistence type="inferred from homology"/>
<evidence type="ECO:0000256" key="1">
    <source>
        <dbReference type="ARBA" id="ARBA00007316"/>
    </source>
</evidence>
<name>A0A974XG83_9FIRM</name>
<keyword evidence="11" id="KW-1185">Reference proteome</keyword>
<evidence type="ECO:0000256" key="2">
    <source>
        <dbReference type="ARBA" id="ARBA00011903"/>
    </source>
</evidence>
<keyword evidence="6" id="KW-0067">ATP-binding</keyword>
<gene>
    <name evidence="10" type="ORF">J0B03_04285</name>
</gene>
<keyword evidence="4" id="KW-0547">Nucleotide-binding</keyword>
<evidence type="ECO:0000256" key="6">
    <source>
        <dbReference type="ARBA" id="ARBA00022840"/>
    </source>
</evidence>
<dbReference type="KEGG" id="alka:J0B03_04285"/>
<dbReference type="GO" id="GO:0005886">
    <property type="term" value="C:plasma membrane"/>
    <property type="evidence" value="ECO:0007669"/>
    <property type="project" value="TreeGrafter"/>
</dbReference>
<evidence type="ECO:0000256" key="3">
    <source>
        <dbReference type="ARBA" id="ARBA00022679"/>
    </source>
</evidence>
<dbReference type="InterPro" id="IPR050445">
    <property type="entry name" value="Bact_polysacc_biosynth/exp"/>
</dbReference>
<dbReference type="AlphaFoldDB" id="A0A974XG83"/>
<keyword evidence="5 10" id="KW-0418">Kinase</keyword>
<comment type="catalytic activity">
    <reaction evidence="8">
        <text>L-tyrosyl-[protein] + ATP = O-phospho-L-tyrosyl-[protein] + ADP + H(+)</text>
        <dbReference type="Rhea" id="RHEA:10596"/>
        <dbReference type="Rhea" id="RHEA-COMP:10136"/>
        <dbReference type="Rhea" id="RHEA-COMP:20101"/>
        <dbReference type="ChEBI" id="CHEBI:15378"/>
        <dbReference type="ChEBI" id="CHEBI:30616"/>
        <dbReference type="ChEBI" id="CHEBI:46858"/>
        <dbReference type="ChEBI" id="CHEBI:61978"/>
        <dbReference type="ChEBI" id="CHEBI:456216"/>
        <dbReference type="EC" id="2.7.10.2"/>
    </reaction>
</comment>
<dbReference type="EC" id="2.7.10.2" evidence="2"/>
<sequence length="184" mass="20119">MVTSTLPKEGKTTLAYNNAKSWHEVGENVLLLDGDMRKSRIKEYLNMETNLGLTHVLQGKGRVTDAIMEDPATGLQILLAGEPTLESTALLEKGRFVALLEELKRSYDRIVVDTPTYGAIADATIIAGSCDGVVLVVEEDRTKIEDAAKVIDQLGEIRAELIGVVLTKATLPENLNMQASYYNL</sequence>
<dbReference type="SUPFAM" id="SSF52540">
    <property type="entry name" value="P-loop containing nucleoside triphosphate hydrolases"/>
    <property type="match status" value="1"/>
</dbReference>
<dbReference type="Proteomes" id="UP000663499">
    <property type="component" value="Chromosome"/>
</dbReference>
<dbReference type="EMBL" id="CP071444">
    <property type="protein sequence ID" value="QSX09287.1"/>
    <property type="molecule type" value="Genomic_DNA"/>
</dbReference>
<organism evidence="10 11">
    <name type="scientific">Alkalibacter rhizosphaerae</name>
    <dbReference type="NCBI Taxonomy" id="2815577"/>
    <lineage>
        <taxon>Bacteria</taxon>
        <taxon>Bacillati</taxon>
        <taxon>Bacillota</taxon>
        <taxon>Clostridia</taxon>
        <taxon>Eubacteriales</taxon>
        <taxon>Eubacteriaceae</taxon>
        <taxon>Alkalibacter</taxon>
    </lineage>
</organism>
<evidence type="ECO:0000259" key="9">
    <source>
        <dbReference type="Pfam" id="PF13614"/>
    </source>
</evidence>
<evidence type="ECO:0000313" key="11">
    <source>
        <dbReference type="Proteomes" id="UP000663499"/>
    </source>
</evidence>
<dbReference type="CDD" id="cd05387">
    <property type="entry name" value="BY-kinase"/>
    <property type="match status" value="1"/>
</dbReference>
<protein>
    <recommendedName>
        <fullName evidence="2">non-specific protein-tyrosine kinase</fullName>
        <ecNumber evidence="2">2.7.10.2</ecNumber>
    </recommendedName>
</protein>